<dbReference type="InterPro" id="IPR006260">
    <property type="entry name" value="TonB/TolA_C"/>
</dbReference>
<comment type="function">
    <text evidence="10">Interacts with outer membrane receptor proteins that carry out high-affinity binding and energy dependent uptake into the periplasmic space of specific substrates. It could act to transduce energy from the cytoplasmic membrane to specific energy-requiring processes in the outer membrane, resulting in the release into the periplasm of ligands bound by these outer membrane proteins.</text>
</comment>
<reference evidence="13 14" key="1">
    <citation type="submission" date="2015-03" db="EMBL/GenBank/DDBJ databases">
        <title>Comparative analysis of the OM43 clade including a novel species from Red Sea uncovers genomic and metabolic diversity among marine methylotrophs.</title>
        <authorList>
            <person name="Jimenez-Infante F."/>
            <person name="Ngugi D.K."/>
            <person name="Vinu M."/>
            <person name="Alam I."/>
            <person name="Kamau A."/>
            <person name="Blom J."/>
            <person name="Bajic V.B."/>
            <person name="Stingl U."/>
        </authorList>
    </citation>
    <scope>NUCLEOTIDE SEQUENCE [LARGE SCALE GENOMIC DNA]</scope>
    <source>
        <strain evidence="13 14">MBRSH7</strain>
    </source>
</reference>
<evidence type="ECO:0000259" key="12">
    <source>
        <dbReference type="PROSITE" id="PS52015"/>
    </source>
</evidence>
<evidence type="ECO:0000256" key="7">
    <source>
        <dbReference type="ARBA" id="ARBA00022927"/>
    </source>
</evidence>
<feature type="region of interest" description="Disordered" evidence="11">
    <location>
        <begin position="55"/>
        <end position="75"/>
    </location>
</feature>
<keyword evidence="9 10" id="KW-0472">Membrane</keyword>
<dbReference type="Pfam" id="PF03544">
    <property type="entry name" value="TonB_C"/>
    <property type="match status" value="1"/>
</dbReference>
<evidence type="ECO:0000313" key="13">
    <source>
        <dbReference type="EMBL" id="AKO66002.1"/>
    </source>
</evidence>
<keyword evidence="14" id="KW-1185">Reference proteome</keyword>
<dbReference type="Gene3D" id="3.30.1150.10">
    <property type="match status" value="1"/>
</dbReference>
<dbReference type="EMBL" id="CP011002">
    <property type="protein sequence ID" value="AKO66002.1"/>
    <property type="molecule type" value="Genomic_DNA"/>
</dbReference>
<evidence type="ECO:0000256" key="6">
    <source>
        <dbReference type="ARBA" id="ARBA00022692"/>
    </source>
</evidence>
<dbReference type="InterPro" id="IPR037682">
    <property type="entry name" value="TonB_C"/>
</dbReference>
<comment type="similarity">
    <text evidence="2 10">Belongs to the TonB family.</text>
</comment>
<evidence type="ECO:0000256" key="11">
    <source>
        <dbReference type="SAM" id="MobiDB-lite"/>
    </source>
</evidence>
<dbReference type="SUPFAM" id="SSF74653">
    <property type="entry name" value="TolA/TonB C-terminal domain"/>
    <property type="match status" value="1"/>
</dbReference>
<keyword evidence="8 10" id="KW-1133">Transmembrane helix</keyword>
<dbReference type="GO" id="GO:0015031">
    <property type="term" value="P:protein transport"/>
    <property type="evidence" value="ECO:0007669"/>
    <property type="project" value="UniProtKB-UniRule"/>
</dbReference>
<evidence type="ECO:0000256" key="4">
    <source>
        <dbReference type="ARBA" id="ARBA00022475"/>
    </source>
</evidence>
<dbReference type="InterPro" id="IPR051045">
    <property type="entry name" value="TonB-dependent_transducer"/>
</dbReference>
<gene>
    <name evidence="13" type="ORF">VI33_04645</name>
</gene>
<keyword evidence="3 10" id="KW-0813">Transport</keyword>
<feature type="compositionally biased region" description="Basic and acidic residues" evidence="11">
    <location>
        <begin position="61"/>
        <end position="75"/>
    </location>
</feature>
<dbReference type="PROSITE" id="PS52015">
    <property type="entry name" value="TONB_CTD"/>
    <property type="match status" value="1"/>
</dbReference>
<dbReference type="Proteomes" id="UP000066549">
    <property type="component" value="Chromosome"/>
</dbReference>
<dbReference type="OrthoDB" id="8563545at2"/>
<dbReference type="GO" id="GO:0098797">
    <property type="term" value="C:plasma membrane protein complex"/>
    <property type="evidence" value="ECO:0007669"/>
    <property type="project" value="TreeGrafter"/>
</dbReference>
<evidence type="ECO:0000256" key="2">
    <source>
        <dbReference type="ARBA" id="ARBA00006555"/>
    </source>
</evidence>
<dbReference type="GO" id="GO:0030288">
    <property type="term" value="C:outer membrane-bounded periplasmic space"/>
    <property type="evidence" value="ECO:0007669"/>
    <property type="project" value="InterPro"/>
</dbReference>
<evidence type="ECO:0000313" key="14">
    <source>
        <dbReference type="Proteomes" id="UP000066549"/>
    </source>
</evidence>
<keyword evidence="10" id="KW-0735">Signal-anchor</keyword>
<name>A0A0H4JBY4_9PROT</name>
<feature type="domain" description="TonB C-terminal" evidence="12">
    <location>
        <begin position="141"/>
        <end position="232"/>
    </location>
</feature>
<protein>
    <recommendedName>
        <fullName evidence="10">Protein TonB</fullName>
    </recommendedName>
</protein>
<keyword evidence="5 10" id="KW-0997">Cell inner membrane</keyword>
<dbReference type="GO" id="GO:0055085">
    <property type="term" value="P:transmembrane transport"/>
    <property type="evidence" value="ECO:0007669"/>
    <property type="project" value="InterPro"/>
</dbReference>
<sequence>MMPATQKYEVKFLETVILSLLMHASLLVIIPKMQQDDFVIPEILNIEIDLTQSEPPQIIEQPKKIDPPKPEKKPEPLKEIAPIQEEVFEELLEPIVEEISEYIEPEESNLTESEEAAPIEEVQEYIPPQPSPEVVKQATDSYTNQLTRAIAKQKKYPKIAQMRQWQGEVLLNIEIDPQGNLIKADILEESRYKILNNEAIDMVKRASPFPQPPEELRLKNFTVLVPISFKLE</sequence>
<accession>A0A0H4JBY4</accession>
<feature type="transmembrane region" description="Helical" evidence="10">
    <location>
        <begin position="12"/>
        <end position="30"/>
    </location>
</feature>
<evidence type="ECO:0000256" key="1">
    <source>
        <dbReference type="ARBA" id="ARBA00004383"/>
    </source>
</evidence>
<dbReference type="PANTHER" id="PTHR33446">
    <property type="entry name" value="PROTEIN TONB-RELATED"/>
    <property type="match status" value="1"/>
</dbReference>
<dbReference type="NCBIfam" id="TIGR01352">
    <property type="entry name" value="tonB_Cterm"/>
    <property type="match status" value="1"/>
</dbReference>
<evidence type="ECO:0000256" key="9">
    <source>
        <dbReference type="ARBA" id="ARBA00023136"/>
    </source>
</evidence>
<keyword evidence="4 10" id="KW-1003">Cell membrane</keyword>
<keyword evidence="7 10" id="KW-0653">Protein transport</keyword>
<evidence type="ECO:0000256" key="5">
    <source>
        <dbReference type="ARBA" id="ARBA00022519"/>
    </source>
</evidence>
<evidence type="ECO:0000256" key="10">
    <source>
        <dbReference type="RuleBase" id="RU362123"/>
    </source>
</evidence>
<dbReference type="PRINTS" id="PR01374">
    <property type="entry name" value="TONBPROTEIN"/>
</dbReference>
<evidence type="ECO:0000256" key="3">
    <source>
        <dbReference type="ARBA" id="ARBA00022448"/>
    </source>
</evidence>
<proteinExistence type="inferred from homology"/>
<dbReference type="GO" id="GO:0015891">
    <property type="term" value="P:siderophore transport"/>
    <property type="evidence" value="ECO:0007669"/>
    <property type="project" value="InterPro"/>
</dbReference>
<keyword evidence="6 10" id="KW-0812">Transmembrane</keyword>
<dbReference type="InterPro" id="IPR003538">
    <property type="entry name" value="TonB"/>
</dbReference>
<comment type="subcellular location">
    <subcellularLocation>
        <location evidence="1 10">Cell inner membrane</location>
        <topology evidence="1 10">Single-pass membrane protein</topology>
        <orientation evidence="1 10">Periplasmic side</orientation>
    </subcellularLocation>
</comment>
<organism evidence="13 14">
    <name type="scientific">Methylophilales bacterium MBRS-H7</name>
    <dbReference type="NCBI Taxonomy" id="1623450"/>
    <lineage>
        <taxon>Bacteria</taxon>
        <taxon>Pseudomonadati</taxon>
        <taxon>Pseudomonadota</taxon>
        <taxon>Betaproteobacteria</taxon>
        <taxon>Nitrosomonadales</taxon>
        <taxon>OM43 clade</taxon>
    </lineage>
</organism>
<evidence type="ECO:0000256" key="8">
    <source>
        <dbReference type="ARBA" id="ARBA00022989"/>
    </source>
</evidence>
<dbReference type="AlphaFoldDB" id="A0A0H4JBY4"/>
<dbReference type="GO" id="GO:0031992">
    <property type="term" value="F:energy transducer activity"/>
    <property type="evidence" value="ECO:0007669"/>
    <property type="project" value="InterPro"/>
</dbReference>
<dbReference type="PANTHER" id="PTHR33446:SF2">
    <property type="entry name" value="PROTEIN TONB"/>
    <property type="match status" value="1"/>
</dbReference>